<dbReference type="AlphaFoldDB" id="A0AB37UCH7"/>
<sequence>MIKEIASRFISPVKCSGSKFGIDFASFEVAVAVAGKIKLIKLSIVPIKIAVIVRFILNSLFVDVRQSASSLSVFLFKVGELKLLCSSTVHPSIHVSGVGREISHLIVRIIEN</sequence>
<name>A0AB37UCH7_9CYAN</name>
<comment type="caution">
    <text evidence="1">The sequence shown here is derived from an EMBL/GenBank/DDBJ whole genome shotgun (WGS) entry which is preliminary data.</text>
</comment>
<dbReference type="EMBL" id="RSCK01000084">
    <property type="protein sequence ID" value="RUT04560.1"/>
    <property type="molecule type" value="Genomic_DNA"/>
</dbReference>
<reference evidence="1 2" key="1">
    <citation type="journal article" date="2019" name="Genome Biol. Evol.">
        <title>Day and night: Metabolic profiles and evolutionary relationships of six axenic non-marine cyanobacteria.</title>
        <authorList>
            <person name="Will S.E."/>
            <person name="Henke P."/>
            <person name="Boedeker C."/>
            <person name="Huang S."/>
            <person name="Brinkmann H."/>
            <person name="Rohde M."/>
            <person name="Jarek M."/>
            <person name="Friedl T."/>
            <person name="Seufert S."/>
            <person name="Schumacher M."/>
            <person name="Overmann J."/>
            <person name="Neumann-Schaal M."/>
            <person name="Petersen J."/>
        </authorList>
    </citation>
    <scope>NUCLEOTIDE SEQUENCE [LARGE SCALE GENOMIC DNA]</scope>
    <source>
        <strain evidence="1 2">SAG 39.79</strain>
    </source>
</reference>
<proteinExistence type="predicted"/>
<dbReference type="Proteomes" id="UP000282574">
    <property type="component" value="Unassembled WGS sequence"/>
</dbReference>
<organism evidence="1 2">
    <name type="scientific">Chroococcidiopsis cubana SAG 39.79</name>
    <dbReference type="NCBI Taxonomy" id="388085"/>
    <lineage>
        <taxon>Bacteria</taxon>
        <taxon>Bacillati</taxon>
        <taxon>Cyanobacteriota</taxon>
        <taxon>Cyanophyceae</taxon>
        <taxon>Chroococcidiopsidales</taxon>
        <taxon>Chroococcidiopsidaceae</taxon>
        <taxon>Chroococcidiopsis</taxon>
    </lineage>
</organism>
<accession>A0AB37UCH7</accession>
<evidence type="ECO:0000313" key="2">
    <source>
        <dbReference type="Proteomes" id="UP000282574"/>
    </source>
</evidence>
<gene>
    <name evidence="1" type="ORF">DSM107010_57400</name>
</gene>
<protein>
    <submittedName>
        <fullName evidence="1">Uncharacterized protein</fullName>
    </submittedName>
</protein>
<evidence type="ECO:0000313" key="1">
    <source>
        <dbReference type="EMBL" id="RUT04560.1"/>
    </source>
</evidence>
<keyword evidence="2" id="KW-1185">Reference proteome</keyword>